<proteinExistence type="predicted"/>
<gene>
    <name evidence="1" type="ORF">FIV46_06570</name>
</gene>
<dbReference type="EMBL" id="VFIY01000005">
    <property type="protein sequence ID" value="TPD61868.1"/>
    <property type="molecule type" value="Genomic_DNA"/>
</dbReference>
<dbReference type="AlphaFoldDB" id="A0A501PNY5"/>
<keyword evidence="2" id="KW-1185">Reference proteome</keyword>
<organism evidence="1 2">
    <name type="scientific">Emcibacter nanhaiensis</name>
    <dbReference type="NCBI Taxonomy" id="1505037"/>
    <lineage>
        <taxon>Bacteria</taxon>
        <taxon>Pseudomonadati</taxon>
        <taxon>Pseudomonadota</taxon>
        <taxon>Alphaproteobacteria</taxon>
        <taxon>Emcibacterales</taxon>
        <taxon>Emcibacteraceae</taxon>
        <taxon>Emcibacter</taxon>
    </lineage>
</organism>
<dbReference type="Proteomes" id="UP000319148">
    <property type="component" value="Unassembled WGS sequence"/>
</dbReference>
<sequence>MSNRIFNSDVKLDDIPVESLQTLFTYWNEIRGSRAMPARVDIEPARLASILPMLVLIDVESDPMRFKIRLMGSENVKVAGEDMTGRYIETLNSYDRLYENLTWLVDNRLPYLACGTVDWRAKNYMSYHTLGLPLSDNDRDVNMILFGFYYFFNNAAGNGGPQQI</sequence>
<comment type="caution">
    <text evidence="1">The sequence shown here is derived from an EMBL/GenBank/DDBJ whole genome shotgun (WGS) entry which is preliminary data.</text>
</comment>
<dbReference type="InterPro" id="IPR009922">
    <property type="entry name" value="DUF1457"/>
</dbReference>
<protein>
    <submittedName>
        <fullName evidence="1">PAS domain-containing protein</fullName>
    </submittedName>
</protein>
<dbReference type="Pfam" id="PF07310">
    <property type="entry name" value="PAS_5"/>
    <property type="match status" value="1"/>
</dbReference>
<name>A0A501PNY5_9PROT</name>
<accession>A0A501PNY5</accession>
<evidence type="ECO:0000313" key="1">
    <source>
        <dbReference type="EMBL" id="TPD61868.1"/>
    </source>
</evidence>
<reference evidence="2" key="1">
    <citation type="submission" date="2019-06" db="EMBL/GenBank/DDBJ databases">
        <title>The complete genome of Emcibacter congregatus ZYLT.</title>
        <authorList>
            <person name="Zhao Z."/>
        </authorList>
    </citation>
    <scope>NUCLEOTIDE SEQUENCE [LARGE SCALE GENOMIC DNA]</scope>
    <source>
        <strain evidence="2">MCCC 1A06723</strain>
    </source>
</reference>
<evidence type="ECO:0000313" key="2">
    <source>
        <dbReference type="Proteomes" id="UP000319148"/>
    </source>
</evidence>
<dbReference type="OrthoDB" id="8480244at2"/>